<organism evidence="7 8">
    <name type="scientific">Coemansia javaensis</name>
    <dbReference type="NCBI Taxonomy" id="2761396"/>
    <lineage>
        <taxon>Eukaryota</taxon>
        <taxon>Fungi</taxon>
        <taxon>Fungi incertae sedis</taxon>
        <taxon>Zoopagomycota</taxon>
        <taxon>Kickxellomycotina</taxon>
        <taxon>Kickxellomycetes</taxon>
        <taxon>Kickxellales</taxon>
        <taxon>Kickxellaceae</taxon>
        <taxon>Coemansia</taxon>
    </lineage>
</organism>
<evidence type="ECO:0000256" key="5">
    <source>
        <dbReference type="PROSITE-ProRule" id="PRU00221"/>
    </source>
</evidence>
<keyword evidence="3 5" id="KW-0853">WD repeat</keyword>
<feature type="repeat" description="WD" evidence="5">
    <location>
        <begin position="72"/>
        <end position="114"/>
    </location>
</feature>
<dbReference type="InterPro" id="IPR015943">
    <property type="entry name" value="WD40/YVTN_repeat-like_dom_sf"/>
</dbReference>
<feature type="compositionally biased region" description="Basic and acidic residues" evidence="6">
    <location>
        <begin position="1"/>
        <end position="12"/>
    </location>
</feature>
<comment type="subcellular location">
    <subcellularLocation>
        <location evidence="1">Cytoplasm</location>
    </subcellularLocation>
</comment>
<keyword evidence="8" id="KW-1185">Reference proteome</keyword>
<reference evidence="7" key="1">
    <citation type="submission" date="2022-07" db="EMBL/GenBank/DDBJ databases">
        <title>Phylogenomic reconstructions and comparative analyses of Kickxellomycotina fungi.</title>
        <authorList>
            <person name="Reynolds N.K."/>
            <person name="Stajich J.E."/>
            <person name="Barry K."/>
            <person name="Grigoriev I.V."/>
            <person name="Crous P."/>
            <person name="Smith M.E."/>
        </authorList>
    </citation>
    <scope>NUCLEOTIDE SEQUENCE</scope>
    <source>
        <strain evidence="7">NBRC 105414</strain>
    </source>
</reference>
<dbReference type="GO" id="GO:0005737">
    <property type="term" value="C:cytoplasm"/>
    <property type="evidence" value="ECO:0007669"/>
    <property type="project" value="UniProtKB-SubCell"/>
</dbReference>
<evidence type="ECO:0000256" key="6">
    <source>
        <dbReference type="SAM" id="MobiDB-lite"/>
    </source>
</evidence>
<evidence type="ECO:0000256" key="3">
    <source>
        <dbReference type="ARBA" id="ARBA00022574"/>
    </source>
</evidence>
<dbReference type="CDD" id="cd00200">
    <property type="entry name" value="WD40"/>
    <property type="match status" value="1"/>
</dbReference>
<dbReference type="InterPro" id="IPR051179">
    <property type="entry name" value="WD_repeat_multifunction"/>
</dbReference>
<dbReference type="SUPFAM" id="SSF50978">
    <property type="entry name" value="WD40 repeat-like"/>
    <property type="match status" value="1"/>
</dbReference>
<gene>
    <name evidence="7" type="primary">SQT1</name>
    <name evidence="7" type="ORF">H4R18_002412</name>
</gene>
<dbReference type="Gene3D" id="2.130.10.10">
    <property type="entry name" value="YVTN repeat-like/Quinoprotein amine dehydrogenase"/>
    <property type="match status" value="1"/>
</dbReference>
<feature type="repeat" description="WD" evidence="5">
    <location>
        <begin position="115"/>
        <end position="156"/>
    </location>
</feature>
<dbReference type="PANTHER" id="PTHR19857">
    <property type="entry name" value="MITOCHONDRIAL DIVISION PROTEIN 1-RELATED"/>
    <property type="match status" value="1"/>
</dbReference>
<dbReference type="SMART" id="SM00320">
    <property type="entry name" value="WD40"/>
    <property type="match status" value="8"/>
</dbReference>
<dbReference type="PROSITE" id="PS00678">
    <property type="entry name" value="WD_REPEATS_1"/>
    <property type="match status" value="3"/>
</dbReference>
<name>A0A9W8LJX8_9FUNG</name>
<feature type="repeat" description="WD" evidence="5">
    <location>
        <begin position="166"/>
        <end position="197"/>
    </location>
</feature>
<dbReference type="InterPro" id="IPR001680">
    <property type="entry name" value="WD40_rpt"/>
</dbReference>
<keyword evidence="2" id="KW-0963">Cytoplasm</keyword>
<dbReference type="PROSITE" id="PS50294">
    <property type="entry name" value="WD_REPEATS_REGION"/>
    <property type="match status" value="4"/>
</dbReference>
<feature type="repeat" description="WD" evidence="5">
    <location>
        <begin position="327"/>
        <end position="368"/>
    </location>
</feature>
<dbReference type="EMBL" id="JANBUL010000079">
    <property type="protein sequence ID" value="KAJ2782203.1"/>
    <property type="molecule type" value="Genomic_DNA"/>
</dbReference>
<protein>
    <submittedName>
        <fullName evidence="7">60S ribosomal subunit assembly or modification protein</fullName>
    </submittedName>
</protein>
<dbReference type="Pfam" id="PF00400">
    <property type="entry name" value="WD40"/>
    <property type="match status" value="8"/>
</dbReference>
<dbReference type="InterPro" id="IPR020472">
    <property type="entry name" value="WD40_PAC1"/>
</dbReference>
<accession>A0A9W8LJX8</accession>
<dbReference type="PROSITE" id="PS50082">
    <property type="entry name" value="WD_REPEATS_2"/>
    <property type="match status" value="6"/>
</dbReference>
<evidence type="ECO:0000256" key="1">
    <source>
        <dbReference type="ARBA" id="ARBA00004496"/>
    </source>
</evidence>
<dbReference type="OrthoDB" id="10261640at2759"/>
<dbReference type="AlphaFoldDB" id="A0A9W8LJX8"/>
<evidence type="ECO:0000256" key="2">
    <source>
        <dbReference type="ARBA" id="ARBA00022490"/>
    </source>
</evidence>
<sequence>MDAGGAEHLHGEEAEDVFVDESEIAGVVADDDDENNDDNRGDEANSDGENNNNNNNNKEDEIVLEDDSVQGFFAHKESVYSVALHPRDPTLVVSGGGDDRAYVWRADTGEQVAELDKHADTVGSVRFSADGAFVAAGGMDGRVNVYNVQDRTRCAALEGPDEIQWLDWHPKGPVLLAGAGDASLWMWELPSGRFMNVFSGHGAAVSCGRFTHAGRNIVSGSENGSLIVWDPKTASVVRRFSPDDERFHSEGITCLDIARDDQVVLTGSMDATAKLVHVNGTILGSLENATESVEAVGLCAALPLAATGSVDGSLSIWDLNTMRLRATLRHDDSVTRLLWHADSPLLTSASTDCTVRTWDARTGDCVRTWKGHQEGIMDFAIAPGASHIVTASDDGCCLVFAP</sequence>
<dbReference type="FunFam" id="2.130.10.10:FF:000074">
    <property type="entry name" value="Angio-associated migratory cell protein-like protein"/>
    <property type="match status" value="1"/>
</dbReference>
<dbReference type="InterPro" id="IPR036322">
    <property type="entry name" value="WD40_repeat_dom_sf"/>
</dbReference>
<feature type="region of interest" description="Disordered" evidence="6">
    <location>
        <begin position="1"/>
        <end position="58"/>
    </location>
</feature>
<feature type="compositionally biased region" description="Acidic residues" evidence="6">
    <location>
        <begin position="13"/>
        <end position="36"/>
    </location>
</feature>
<keyword evidence="4" id="KW-0677">Repeat</keyword>
<dbReference type="InterPro" id="IPR019775">
    <property type="entry name" value="WD40_repeat_CS"/>
</dbReference>
<comment type="caution">
    <text evidence="7">The sequence shown here is derived from an EMBL/GenBank/DDBJ whole genome shotgun (WGS) entry which is preliminary data.</text>
</comment>
<evidence type="ECO:0000313" key="7">
    <source>
        <dbReference type="EMBL" id="KAJ2782203.1"/>
    </source>
</evidence>
<feature type="repeat" description="WD" evidence="5">
    <location>
        <begin position="286"/>
        <end position="327"/>
    </location>
</feature>
<evidence type="ECO:0000256" key="4">
    <source>
        <dbReference type="ARBA" id="ARBA00022737"/>
    </source>
</evidence>
<evidence type="ECO:0000313" key="8">
    <source>
        <dbReference type="Proteomes" id="UP001140217"/>
    </source>
</evidence>
<proteinExistence type="predicted"/>
<dbReference type="PANTHER" id="PTHR19857:SF8">
    <property type="entry name" value="ANGIO-ASSOCIATED MIGRATORY CELL PROTEIN"/>
    <property type="match status" value="1"/>
</dbReference>
<dbReference type="Proteomes" id="UP001140217">
    <property type="component" value="Unassembled WGS sequence"/>
</dbReference>
<dbReference type="PRINTS" id="PR00320">
    <property type="entry name" value="GPROTEINBRPT"/>
</dbReference>
<feature type="repeat" description="WD" evidence="5">
    <location>
        <begin position="198"/>
        <end position="239"/>
    </location>
</feature>